<dbReference type="PANTHER" id="PTHR12428:SF65">
    <property type="entry name" value="CYTOCHROME C OXIDASE ASSEMBLY PROTEIN COX18, MITOCHONDRIAL"/>
    <property type="match status" value="1"/>
</dbReference>
<dbReference type="PANTHER" id="PTHR12428">
    <property type="entry name" value="OXA1"/>
    <property type="match status" value="1"/>
</dbReference>
<protein>
    <recommendedName>
        <fullName evidence="11">Membrane insertase YidC/Oxa/ALB C-terminal domain-containing protein</fullName>
    </recommendedName>
</protein>
<evidence type="ECO:0000256" key="1">
    <source>
        <dbReference type="ARBA" id="ARBA00004651"/>
    </source>
</evidence>
<keyword evidence="6 10" id="KW-1133">Transmembrane helix</keyword>
<dbReference type="AlphaFoldDB" id="X1NFL7"/>
<feature type="non-terminal residue" evidence="12">
    <location>
        <position position="1"/>
    </location>
</feature>
<organism evidence="12">
    <name type="scientific">marine sediment metagenome</name>
    <dbReference type="NCBI Taxonomy" id="412755"/>
    <lineage>
        <taxon>unclassified sequences</taxon>
        <taxon>metagenomes</taxon>
        <taxon>ecological metagenomes</taxon>
    </lineage>
</organism>
<dbReference type="InterPro" id="IPR028055">
    <property type="entry name" value="YidC/Oxa/ALB_C"/>
</dbReference>
<evidence type="ECO:0000256" key="7">
    <source>
        <dbReference type="ARBA" id="ARBA00023136"/>
    </source>
</evidence>
<dbReference type="GO" id="GO:0005886">
    <property type="term" value="C:plasma membrane"/>
    <property type="evidence" value="ECO:0007669"/>
    <property type="project" value="UniProtKB-SubCell"/>
</dbReference>
<dbReference type="CDD" id="cd20070">
    <property type="entry name" value="5TM_YidC_Alb3"/>
    <property type="match status" value="1"/>
</dbReference>
<dbReference type="PRINTS" id="PR01900">
    <property type="entry name" value="YIDCPROTEIN"/>
</dbReference>
<evidence type="ECO:0000313" key="12">
    <source>
        <dbReference type="EMBL" id="GAI42842.1"/>
    </source>
</evidence>
<feature type="transmembrane region" description="Helical" evidence="10">
    <location>
        <begin position="6"/>
        <end position="29"/>
    </location>
</feature>
<dbReference type="GO" id="GO:0032977">
    <property type="term" value="F:membrane insertase activity"/>
    <property type="evidence" value="ECO:0007669"/>
    <property type="project" value="InterPro"/>
</dbReference>
<keyword evidence="5" id="KW-0653">Protein transport</keyword>
<keyword evidence="3" id="KW-1003">Cell membrane</keyword>
<evidence type="ECO:0000256" key="9">
    <source>
        <dbReference type="SAM" id="MobiDB-lite"/>
    </source>
</evidence>
<keyword evidence="8" id="KW-0143">Chaperone</keyword>
<name>X1NFL7_9ZZZZ</name>
<dbReference type="EMBL" id="BARV01026606">
    <property type="protein sequence ID" value="GAI42842.1"/>
    <property type="molecule type" value="Genomic_DNA"/>
</dbReference>
<dbReference type="InterPro" id="IPR001708">
    <property type="entry name" value="YidC/ALB3/OXA1/COX18"/>
</dbReference>
<comment type="subcellular location">
    <subcellularLocation>
        <location evidence="1">Cell membrane</location>
        <topology evidence="1">Multi-pass membrane protein</topology>
    </subcellularLocation>
</comment>
<accession>X1NFL7</accession>
<dbReference type="InterPro" id="IPR047196">
    <property type="entry name" value="YidC_ALB_C"/>
</dbReference>
<feature type="compositionally biased region" description="Basic residues" evidence="9">
    <location>
        <begin position="161"/>
        <end position="177"/>
    </location>
</feature>
<evidence type="ECO:0000259" key="11">
    <source>
        <dbReference type="Pfam" id="PF02096"/>
    </source>
</evidence>
<comment type="caution">
    <text evidence="12">The sequence shown here is derived from an EMBL/GenBank/DDBJ whole genome shotgun (WGS) entry which is preliminary data.</text>
</comment>
<evidence type="ECO:0000256" key="8">
    <source>
        <dbReference type="ARBA" id="ARBA00023186"/>
    </source>
</evidence>
<evidence type="ECO:0000256" key="5">
    <source>
        <dbReference type="ARBA" id="ARBA00022927"/>
    </source>
</evidence>
<evidence type="ECO:0000256" key="3">
    <source>
        <dbReference type="ARBA" id="ARBA00022475"/>
    </source>
</evidence>
<evidence type="ECO:0000256" key="6">
    <source>
        <dbReference type="ARBA" id="ARBA00022989"/>
    </source>
</evidence>
<dbReference type="Pfam" id="PF02096">
    <property type="entry name" value="60KD_IMP"/>
    <property type="match status" value="1"/>
</dbReference>
<sequence length="177" mass="19817">LPLDNQFLWMNLAVSDFFLAILVGATMWVTQKMITPVSADPKQQSRGRTMLIMMPLMFTFLSLSFPSGLALYWVASNLITIAMQYFVTGWGGLLPARARKPAGERDKKLKKRIAEVEQVPAGVPALEADISSATQVEGAENERGGDKRQDRGGGYTTSFRRIGRKPRRSRGRRSKRR</sequence>
<dbReference type="GO" id="GO:0015031">
    <property type="term" value="P:protein transport"/>
    <property type="evidence" value="ECO:0007669"/>
    <property type="project" value="UniProtKB-KW"/>
</dbReference>
<evidence type="ECO:0000256" key="10">
    <source>
        <dbReference type="SAM" id="Phobius"/>
    </source>
</evidence>
<feature type="domain" description="Membrane insertase YidC/Oxa/ALB C-terminal" evidence="11">
    <location>
        <begin position="6"/>
        <end position="87"/>
    </location>
</feature>
<feature type="compositionally biased region" description="Basic and acidic residues" evidence="9">
    <location>
        <begin position="140"/>
        <end position="151"/>
    </location>
</feature>
<keyword evidence="7 10" id="KW-0472">Membrane</keyword>
<proteinExistence type="predicted"/>
<dbReference type="GO" id="GO:0051205">
    <property type="term" value="P:protein insertion into membrane"/>
    <property type="evidence" value="ECO:0007669"/>
    <property type="project" value="TreeGrafter"/>
</dbReference>
<gene>
    <name evidence="12" type="ORF">S06H3_42960</name>
</gene>
<feature type="region of interest" description="Disordered" evidence="9">
    <location>
        <begin position="125"/>
        <end position="177"/>
    </location>
</feature>
<keyword evidence="2" id="KW-0813">Transport</keyword>
<evidence type="ECO:0000256" key="4">
    <source>
        <dbReference type="ARBA" id="ARBA00022692"/>
    </source>
</evidence>
<feature type="transmembrane region" description="Helical" evidence="10">
    <location>
        <begin position="50"/>
        <end position="75"/>
    </location>
</feature>
<keyword evidence="4 10" id="KW-0812">Transmembrane</keyword>
<reference evidence="12" key="1">
    <citation type="journal article" date="2014" name="Front. Microbiol.">
        <title>High frequency of phylogenetically diverse reductive dehalogenase-homologous genes in deep subseafloor sedimentary metagenomes.</title>
        <authorList>
            <person name="Kawai M."/>
            <person name="Futagami T."/>
            <person name="Toyoda A."/>
            <person name="Takaki Y."/>
            <person name="Nishi S."/>
            <person name="Hori S."/>
            <person name="Arai W."/>
            <person name="Tsubouchi T."/>
            <person name="Morono Y."/>
            <person name="Uchiyama I."/>
            <person name="Ito T."/>
            <person name="Fujiyama A."/>
            <person name="Inagaki F."/>
            <person name="Takami H."/>
        </authorList>
    </citation>
    <scope>NUCLEOTIDE SEQUENCE</scope>
    <source>
        <strain evidence="12">Expedition CK06-06</strain>
    </source>
</reference>
<evidence type="ECO:0000256" key="2">
    <source>
        <dbReference type="ARBA" id="ARBA00022448"/>
    </source>
</evidence>